<name>S2E5J1_9ARCH</name>
<keyword evidence="2" id="KW-1185">Reference proteome</keyword>
<dbReference type="EMBL" id="AHJG01000050">
    <property type="protein sequence ID" value="EPA06455.1"/>
    <property type="molecule type" value="Genomic_DNA"/>
</dbReference>
<sequence length="131" mass="15223">MPEINIKEYEARCKEMLIDPEVRFAALLGADGELLAGGLKENINLRLNDAQMDEVCKELASRVEKRKKYDFELGRVKYSTSRREHVVIMSFPVYEKVVMIVAEPNVNIDRLAYRIIEKLGKEWDEFFGKPI</sequence>
<organism evidence="1 2">
    <name type="scientific">Candidatus Nitrosarchaeum limnium BG20</name>
    <dbReference type="NCBI Taxonomy" id="859192"/>
    <lineage>
        <taxon>Archaea</taxon>
        <taxon>Nitrososphaerota</taxon>
        <taxon>Nitrososphaeria</taxon>
        <taxon>Nitrosopumilales</taxon>
        <taxon>Nitrosopumilaceae</taxon>
        <taxon>Nitrosarchaeum</taxon>
    </lineage>
</organism>
<protein>
    <recommendedName>
        <fullName evidence="3">Roadblock/LAMTOR2 domain-containing protein</fullName>
    </recommendedName>
</protein>
<dbReference type="Pfam" id="PF20364">
    <property type="entry name" value="DUF6659"/>
    <property type="match status" value="1"/>
</dbReference>
<evidence type="ECO:0000313" key="1">
    <source>
        <dbReference type="EMBL" id="EPA06455.1"/>
    </source>
</evidence>
<dbReference type="OrthoDB" id="1734at2157"/>
<evidence type="ECO:0000313" key="2">
    <source>
        <dbReference type="Proteomes" id="UP000014065"/>
    </source>
</evidence>
<proteinExistence type="predicted"/>
<evidence type="ECO:0008006" key="3">
    <source>
        <dbReference type="Google" id="ProtNLM"/>
    </source>
</evidence>
<gene>
    <name evidence="1" type="ORF">BG20_I0481</name>
</gene>
<dbReference type="RefSeq" id="WP_010190104.1">
    <property type="nucleotide sequence ID" value="NZ_AHJG01000050.1"/>
</dbReference>
<comment type="caution">
    <text evidence="1">The sequence shown here is derived from an EMBL/GenBank/DDBJ whole genome shotgun (WGS) entry which is preliminary data.</text>
</comment>
<reference evidence="1 2" key="1">
    <citation type="journal article" date="2012" name="J. Bacteriol.">
        <title>Genome Sequence of "Candidatus Nitrosoarchaeum limnia" BG20, a Low-Salinity Ammonia-Oxidizing Archaeon from the San Francisco Bay Estuary.</title>
        <authorList>
            <person name="Mosier A.C."/>
            <person name="Allen E.E."/>
            <person name="Kim M."/>
            <person name="Ferriera S."/>
            <person name="Francis C.A."/>
        </authorList>
    </citation>
    <scope>NUCLEOTIDE SEQUENCE [LARGE SCALE GENOMIC DNA]</scope>
    <source>
        <strain evidence="1 2">BG20</strain>
    </source>
</reference>
<dbReference type="AlphaFoldDB" id="S2E5J1"/>
<dbReference type="InterPro" id="IPR046600">
    <property type="entry name" value="DUF6659"/>
</dbReference>
<dbReference type="Proteomes" id="UP000014065">
    <property type="component" value="Unassembled WGS sequence"/>
</dbReference>
<accession>S2E5J1</accession>